<dbReference type="STRING" id="1341181.FLJC2902T_14210"/>
<dbReference type="RefSeq" id="WP_023579060.1">
    <property type="nucleotide sequence ID" value="NZ_AVGG01000005.1"/>
</dbReference>
<proteinExistence type="predicted"/>
<gene>
    <name evidence="2" type="ORF">FLJC2902T_14210</name>
</gene>
<sequence length="429" mass="49527">MATFKKFSGLLLLVLLFSVQEAISCSMYKITLNGKTIVGCNEDAWRTTSRIWFETRNHSYQYGAAFSGSRFDGSNGFAPQSGMNEHGLCYSRLASNIKKKDHSGFENRLKITNPTAYLKDILHNCKTVDDVQKFISRYDHSFFLEDVFIYVESSGKYLVVEPYLMTVGYDSKYVLSNFCPSETSTEKAMQLTRYRNGVAFLKDKMDTSLAFCTALSDTMSVCREKIGDGTLLTSIWNPKDGTVNLYFYHNYQKSVEFNINEELTKGNHSIEISKLFPKNEEFEKLATYQTPQNNGKIRLFLIGIGLIPILTSLYFTIQYFRNKKQYAKYILFFLPFGLVLFYYMFVLCTDINIFYFKAPYKHYSSAFVSSTSYIPFLLLLLIIPIGGLIIKTYRNSAFSKTSKFILTLNFIGYITLIGWFIYWGFYNIF</sequence>
<feature type="transmembrane region" description="Helical" evidence="1">
    <location>
        <begin position="373"/>
        <end position="393"/>
    </location>
</feature>
<dbReference type="Gene3D" id="3.60.60.10">
    <property type="entry name" value="Penicillin V Acylase, Chain A"/>
    <property type="match status" value="1"/>
</dbReference>
<feature type="transmembrane region" description="Helical" evidence="1">
    <location>
        <begin position="405"/>
        <end position="425"/>
    </location>
</feature>
<dbReference type="PATRIC" id="fig|1341181.4.peg.1399"/>
<dbReference type="OrthoDB" id="641160at2"/>
<evidence type="ECO:0000313" key="3">
    <source>
        <dbReference type="Proteomes" id="UP000018004"/>
    </source>
</evidence>
<feature type="transmembrane region" description="Helical" evidence="1">
    <location>
        <begin position="297"/>
        <end position="317"/>
    </location>
</feature>
<reference evidence="2 3" key="1">
    <citation type="submission" date="2013-08" db="EMBL/GenBank/DDBJ databases">
        <title>Flavobacterium limnosediminis JC2902 genome sequencing.</title>
        <authorList>
            <person name="Lee K."/>
            <person name="Yi H."/>
            <person name="Park S."/>
            <person name="Chun J."/>
        </authorList>
    </citation>
    <scope>NUCLEOTIDE SEQUENCE [LARGE SCALE GENOMIC DNA]</scope>
    <source>
        <strain evidence="2 3">JC2902</strain>
    </source>
</reference>
<keyword evidence="3" id="KW-1185">Reference proteome</keyword>
<dbReference type="AlphaFoldDB" id="V6SQU7"/>
<dbReference type="SUPFAM" id="SSF56235">
    <property type="entry name" value="N-terminal nucleophile aminohydrolases (Ntn hydrolases)"/>
    <property type="match status" value="1"/>
</dbReference>
<feature type="transmembrane region" description="Helical" evidence="1">
    <location>
        <begin position="329"/>
        <end position="353"/>
    </location>
</feature>
<comment type="caution">
    <text evidence="2">The sequence shown here is derived from an EMBL/GenBank/DDBJ whole genome shotgun (WGS) entry which is preliminary data.</text>
</comment>
<protein>
    <submittedName>
        <fullName evidence="2">Uncharacterized protein</fullName>
    </submittedName>
</protein>
<keyword evidence="1" id="KW-0812">Transmembrane</keyword>
<dbReference type="InterPro" id="IPR029055">
    <property type="entry name" value="Ntn_hydrolases_N"/>
</dbReference>
<accession>V6SQU7</accession>
<keyword evidence="1" id="KW-1133">Transmembrane helix</keyword>
<keyword evidence="1" id="KW-0472">Membrane</keyword>
<organism evidence="2 3">
    <name type="scientific">Flavobacterium limnosediminis JC2902</name>
    <dbReference type="NCBI Taxonomy" id="1341181"/>
    <lineage>
        <taxon>Bacteria</taxon>
        <taxon>Pseudomonadati</taxon>
        <taxon>Bacteroidota</taxon>
        <taxon>Flavobacteriia</taxon>
        <taxon>Flavobacteriales</taxon>
        <taxon>Flavobacteriaceae</taxon>
        <taxon>Flavobacterium</taxon>
    </lineage>
</organism>
<dbReference type="Proteomes" id="UP000018004">
    <property type="component" value="Unassembled WGS sequence"/>
</dbReference>
<name>V6SQU7_9FLAO</name>
<dbReference type="EMBL" id="AVGG01000005">
    <property type="protein sequence ID" value="ESU28824.1"/>
    <property type="molecule type" value="Genomic_DNA"/>
</dbReference>
<evidence type="ECO:0000313" key="2">
    <source>
        <dbReference type="EMBL" id="ESU28824.1"/>
    </source>
</evidence>
<dbReference type="eggNOG" id="COG3049">
    <property type="taxonomic scope" value="Bacteria"/>
</dbReference>
<evidence type="ECO:0000256" key="1">
    <source>
        <dbReference type="SAM" id="Phobius"/>
    </source>
</evidence>